<dbReference type="EMBL" id="CM047907">
    <property type="protein sequence ID" value="KAJ0084993.1"/>
    <property type="molecule type" value="Genomic_DNA"/>
</dbReference>
<evidence type="ECO:0000313" key="2">
    <source>
        <dbReference type="Proteomes" id="UP001164250"/>
    </source>
</evidence>
<keyword evidence="2" id="KW-1185">Reference proteome</keyword>
<evidence type="ECO:0000313" key="1">
    <source>
        <dbReference type="EMBL" id="KAJ0084993.1"/>
    </source>
</evidence>
<name>A0ACC1ACL6_9ROSI</name>
<protein>
    <submittedName>
        <fullName evidence="1">Uncharacterized protein</fullName>
    </submittedName>
</protein>
<comment type="caution">
    <text evidence="1">The sequence shown here is derived from an EMBL/GenBank/DDBJ whole genome shotgun (WGS) entry which is preliminary data.</text>
</comment>
<reference evidence="2" key="1">
    <citation type="journal article" date="2023" name="G3 (Bethesda)">
        <title>Genome assembly and association tests identify interacting loci associated with vigor, precocity, and sex in interspecific pistachio rootstocks.</title>
        <authorList>
            <person name="Palmer W."/>
            <person name="Jacygrad E."/>
            <person name="Sagayaradj S."/>
            <person name="Cavanaugh K."/>
            <person name="Han R."/>
            <person name="Bertier L."/>
            <person name="Beede B."/>
            <person name="Kafkas S."/>
            <person name="Golino D."/>
            <person name="Preece J."/>
            <person name="Michelmore R."/>
        </authorList>
    </citation>
    <scope>NUCLEOTIDE SEQUENCE [LARGE SCALE GENOMIC DNA]</scope>
</reference>
<organism evidence="1 2">
    <name type="scientific">Pistacia atlantica</name>
    <dbReference type="NCBI Taxonomy" id="434234"/>
    <lineage>
        <taxon>Eukaryota</taxon>
        <taxon>Viridiplantae</taxon>
        <taxon>Streptophyta</taxon>
        <taxon>Embryophyta</taxon>
        <taxon>Tracheophyta</taxon>
        <taxon>Spermatophyta</taxon>
        <taxon>Magnoliopsida</taxon>
        <taxon>eudicotyledons</taxon>
        <taxon>Gunneridae</taxon>
        <taxon>Pentapetalae</taxon>
        <taxon>rosids</taxon>
        <taxon>malvids</taxon>
        <taxon>Sapindales</taxon>
        <taxon>Anacardiaceae</taxon>
        <taxon>Pistacia</taxon>
    </lineage>
</organism>
<accession>A0ACC1ACL6</accession>
<sequence>MASLVAFLDRKLPIEIIRLLKKKRLHPEFSVLDQINELDIFKLDPSGLSKINSDEQAWPFFSETYKNVKGKQAHLTNGRGN</sequence>
<gene>
    <name evidence="1" type="ORF">Patl1_29502</name>
</gene>
<proteinExistence type="predicted"/>
<dbReference type="Proteomes" id="UP001164250">
    <property type="component" value="Chromosome 11"/>
</dbReference>